<dbReference type="AlphaFoldDB" id="A0A2T3HRB4"/>
<accession>A0A2T3HRB4</accession>
<comment type="caution">
    <text evidence="1">The sequence shown here is derived from an EMBL/GenBank/DDBJ whole genome shotgun (WGS) entry which is preliminary data.</text>
</comment>
<keyword evidence="2" id="KW-1185">Reference proteome</keyword>
<gene>
    <name evidence="1" type="ORF">C7T94_02285</name>
</gene>
<proteinExistence type="predicted"/>
<dbReference type="SUPFAM" id="SSF51206">
    <property type="entry name" value="cAMP-binding domain-like"/>
    <property type="match status" value="1"/>
</dbReference>
<name>A0A2T3HRB4_9SPHI</name>
<dbReference type="OrthoDB" id="1092431at2"/>
<organism evidence="1 2">
    <name type="scientific">Pedobacter yulinensis</name>
    <dbReference type="NCBI Taxonomy" id="2126353"/>
    <lineage>
        <taxon>Bacteria</taxon>
        <taxon>Pseudomonadati</taxon>
        <taxon>Bacteroidota</taxon>
        <taxon>Sphingobacteriia</taxon>
        <taxon>Sphingobacteriales</taxon>
        <taxon>Sphingobacteriaceae</taxon>
        <taxon>Pedobacter</taxon>
    </lineage>
</organism>
<protein>
    <recommendedName>
        <fullName evidence="3">Crp/Fnr family transcriptional regulator</fullName>
    </recommendedName>
</protein>
<dbReference type="InterPro" id="IPR018490">
    <property type="entry name" value="cNMP-bd_dom_sf"/>
</dbReference>
<dbReference type="EMBL" id="PYLS01000001">
    <property type="protein sequence ID" value="PST84969.1"/>
    <property type="molecule type" value="Genomic_DNA"/>
</dbReference>
<dbReference type="InterPro" id="IPR014710">
    <property type="entry name" value="RmlC-like_jellyroll"/>
</dbReference>
<sequence length="189" mass="22108">MSYFKFQHLLAGTGVSAGFYHAIEPVLSRRRYGEQKDYLDSSIFRKQVSFVESGLLACWQEADHGDDVLIDFAIPGDLLFSFSALFGFRSQAASFLKAIEPTELICLSMPDAKRIWQEQPDTELVLRHFFHRRQERQQAHSRMLLMKPPARFEAFRQSFPDTWFRLPNRLICAYLRISETTLLRAKRRN</sequence>
<reference evidence="1 2" key="1">
    <citation type="submission" date="2018-03" db="EMBL/GenBank/DDBJ databases">
        <authorList>
            <person name="Keele B.F."/>
        </authorList>
    </citation>
    <scope>NUCLEOTIDE SEQUENCE [LARGE SCALE GENOMIC DNA]</scope>
    <source>
        <strain evidence="1 2">YL28-9</strain>
    </source>
</reference>
<dbReference type="Gene3D" id="2.60.120.10">
    <property type="entry name" value="Jelly Rolls"/>
    <property type="match status" value="1"/>
</dbReference>
<evidence type="ECO:0000313" key="2">
    <source>
        <dbReference type="Proteomes" id="UP000240912"/>
    </source>
</evidence>
<evidence type="ECO:0008006" key="3">
    <source>
        <dbReference type="Google" id="ProtNLM"/>
    </source>
</evidence>
<evidence type="ECO:0000313" key="1">
    <source>
        <dbReference type="EMBL" id="PST84969.1"/>
    </source>
</evidence>
<dbReference type="Proteomes" id="UP000240912">
    <property type="component" value="Unassembled WGS sequence"/>
</dbReference>